<dbReference type="SUPFAM" id="SSF53300">
    <property type="entry name" value="vWA-like"/>
    <property type="match status" value="1"/>
</dbReference>
<organism evidence="3 4">
    <name type="scientific">Neocallimastix californiae</name>
    <dbReference type="NCBI Taxonomy" id="1754190"/>
    <lineage>
        <taxon>Eukaryota</taxon>
        <taxon>Fungi</taxon>
        <taxon>Fungi incertae sedis</taxon>
        <taxon>Chytridiomycota</taxon>
        <taxon>Chytridiomycota incertae sedis</taxon>
        <taxon>Neocallimastigomycetes</taxon>
        <taxon>Neocallimastigales</taxon>
        <taxon>Neocallimastigaceae</taxon>
        <taxon>Neocallimastix</taxon>
    </lineage>
</organism>
<name>A0A1Y2EMR6_9FUNG</name>
<evidence type="ECO:0000259" key="2">
    <source>
        <dbReference type="PROSITE" id="PS50234"/>
    </source>
</evidence>
<dbReference type="EMBL" id="MCOG01000037">
    <property type="protein sequence ID" value="ORY72827.1"/>
    <property type="molecule type" value="Genomic_DNA"/>
</dbReference>
<dbReference type="Pfam" id="PF11265">
    <property type="entry name" value="Med25_VWA"/>
    <property type="match status" value="1"/>
</dbReference>
<reference evidence="3 4" key="1">
    <citation type="submission" date="2016-08" db="EMBL/GenBank/DDBJ databases">
        <title>A Parts List for Fungal Cellulosomes Revealed by Comparative Genomics.</title>
        <authorList>
            <consortium name="DOE Joint Genome Institute"/>
            <person name="Haitjema C.H."/>
            <person name="Gilmore S.P."/>
            <person name="Henske J.K."/>
            <person name="Solomon K.V."/>
            <person name="De Groot R."/>
            <person name="Kuo A."/>
            <person name="Mondo S.J."/>
            <person name="Salamov A.A."/>
            <person name="Labutti K."/>
            <person name="Zhao Z."/>
            <person name="Chiniquy J."/>
            <person name="Barry K."/>
            <person name="Brewer H.M."/>
            <person name="Purvine S.O."/>
            <person name="Wright A.T."/>
            <person name="Boxma B."/>
            <person name="Van Alen T."/>
            <person name="Hackstein J.H."/>
            <person name="Baker S.E."/>
            <person name="Grigoriev I.V."/>
            <person name="O'Malley M.A."/>
        </authorList>
    </citation>
    <scope>NUCLEOTIDE SEQUENCE [LARGE SCALE GENOMIC DNA]</scope>
    <source>
        <strain evidence="3 4">G1</strain>
    </source>
</reference>
<dbReference type="STRING" id="1754190.A0A1Y2EMR6"/>
<evidence type="ECO:0000313" key="4">
    <source>
        <dbReference type="Proteomes" id="UP000193920"/>
    </source>
</evidence>
<feature type="region of interest" description="Disordered" evidence="1">
    <location>
        <begin position="436"/>
        <end position="455"/>
    </location>
</feature>
<dbReference type="CDD" id="cd00198">
    <property type="entry name" value="vWFA"/>
    <property type="match status" value="1"/>
</dbReference>
<gene>
    <name evidence="3" type="ORF">LY90DRAFT_666935</name>
</gene>
<evidence type="ECO:0000256" key="1">
    <source>
        <dbReference type="SAM" id="MobiDB-lite"/>
    </source>
</evidence>
<proteinExistence type="predicted"/>
<feature type="compositionally biased region" description="Low complexity" evidence="1">
    <location>
        <begin position="441"/>
        <end position="455"/>
    </location>
</feature>
<dbReference type="InterPro" id="IPR036465">
    <property type="entry name" value="vWFA_dom_sf"/>
</dbReference>
<protein>
    <recommendedName>
        <fullName evidence="2">VWFA domain-containing protein</fullName>
    </recommendedName>
</protein>
<feature type="domain" description="VWFA" evidence="2">
    <location>
        <begin position="8"/>
        <end position="208"/>
    </location>
</feature>
<dbReference type="PROSITE" id="PS50234">
    <property type="entry name" value="VWFA"/>
    <property type="match status" value="1"/>
</dbReference>
<dbReference type="InterPro" id="IPR002035">
    <property type="entry name" value="VWF_A"/>
</dbReference>
<comment type="caution">
    <text evidence="3">The sequence shown here is derived from an EMBL/GenBank/DDBJ whole genome shotgun (WGS) entry which is preliminary data.</text>
</comment>
<evidence type="ECO:0000313" key="3">
    <source>
        <dbReference type="EMBL" id="ORY72827.1"/>
    </source>
</evidence>
<keyword evidence="4" id="KW-1185">Reference proteome</keyword>
<dbReference type="Proteomes" id="UP000193920">
    <property type="component" value="Unassembled WGS sequence"/>
</dbReference>
<accession>A0A1Y2EMR6</accession>
<dbReference type="InterPro" id="IPR021419">
    <property type="entry name" value="Mediator_Med25_VWA"/>
</dbReference>
<sequence length="906" mass="101711">MSSGIENQIIIVIDGSGTMTCHIEKFLNFLNLIIIENNLEGKISKNTIFNYVIYNDYPSNSAKTIYKGQNCNDSDSIIRKIKSLKLRDGGILRNALGEGLAAALEIFKEDKYKDNKIKKYCIIISNTAFYNTKVRYSKKYFRKDIDSLIEEYKKNSIDISIFTTIGSMEPDNNILEKVNNNKGRIYENKQYIVRLDGLKTPTKLFAEFVTRNEKDTLKVQNSTIANEKSQQVINKTVKNEEKLQTPISLINKEINKEPVHIPLQNEKKNVENIKQLKFIEEQQKKHQNYINKTQTSSSIASPASSIEMNVTSQSNSLLNINNIKNNNSNTVAKQETKITNKINNVSNSKNNKIETINKSANSIVTTPTKTSNSNAVNMTTPIMNSSSISSTTTVKIENNKKTSTPNTPNYKSNKVVVTSAATLSNIDNTKVQSNVKSSGITTPVNPTSLSSNTSSSTKIANSIETTILNPGIAVSGATDTINNSVASQLLKHPIIQNITQNQEQILLQSKLQLENARDTQVPQGIATSQPTQAQAAQLLQQSSRIRPQVFTQKILNQQKENQQQQSQPQKTPVQPPISLLQNKVAANQKVQAQVQAQTLMALIGQWKGQITFRNDSSESVFNLIAVPNIVLGSQVKVEDYLLKSWPQKLTIERILNGNISKFIEANKAIMPFVKFEPQEHDKVNYATLVSYLSEKPSFGLIRFNNSKELKDNQGLLLFPNNNKLYAVVFIRFPITKLINQIYLNQNISPQLRANAQALKAQVIQQQLKNNSQLLQNHANQILTTNQAVKVAQAAAQIQAIQGQTQTPVSHIPLSATPSALGLAHTFPATNTDVPIGNIQNQRIQYPLPLQSLQLRQQNSMMLQQPFAYQNMIMQQQQQQQQQQRLTPQLLMYQMYQMARQQKPREM</sequence>
<dbReference type="AlphaFoldDB" id="A0A1Y2EMR6"/>
<dbReference type="OrthoDB" id="2160783at2759"/>